<keyword evidence="4" id="KW-0687">Ribonucleoprotein</keyword>
<dbReference type="PANTHER" id="PTHR10956:SF0">
    <property type="entry name" value="60S RIBOSOMAL PROTEIN L31"/>
    <property type="match status" value="1"/>
</dbReference>
<sequence>MTPTKMGDENKTIQPFWLVMRKYTINIHECIHRVSIKKCAPQALKEIQKFAIKETECPDVPIDTGLNKAVRTKGIRTVPYCICVWLSKNHNEDEYSINKLNTLVT</sequence>
<dbReference type="InterPro" id="IPR000054">
    <property type="entry name" value="Ribosomal_eL31"/>
</dbReference>
<dbReference type="Ensembl" id="ENSCHIT00010012216.1">
    <property type="protein sequence ID" value="ENSCHIP00010008662.1"/>
    <property type="gene ID" value="ENSCHIG00010006421.1"/>
</dbReference>
<proteinExistence type="inferred from homology"/>
<dbReference type="GO" id="GO:0003735">
    <property type="term" value="F:structural constituent of ribosome"/>
    <property type="evidence" value="ECO:0007669"/>
    <property type="project" value="InterPro"/>
</dbReference>
<dbReference type="GO" id="GO:0022625">
    <property type="term" value="C:cytosolic large ribosomal subunit"/>
    <property type="evidence" value="ECO:0007669"/>
    <property type="project" value="TreeGrafter"/>
</dbReference>
<dbReference type="SUPFAM" id="SSF54575">
    <property type="entry name" value="Ribosomal protein L31e"/>
    <property type="match status" value="1"/>
</dbReference>
<dbReference type="InterPro" id="IPR023621">
    <property type="entry name" value="Ribosomal_eL31_dom_sf"/>
</dbReference>
<comment type="similarity">
    <text evidence="1">Belongs to the eukaryotic ribosomal protein eL31 family.</text>
</comment>
<comment type="subunit">
    <text evidence="2">Component of the large ribosomal subunit.</text>
</comment>
<evidence type="ECO:0000256" key="4">
    <source>
        <dbReference type="ARBA" id="ARBA00023274"/>
    </source>
</evidence>
<evidence type="ECO:0000256" key="7">
    <source>
        <dbReference type="ARBA" id="ARBA00035337"/>
    </source>
</evidence>
<dbReference type="SMART" id="SM01380">
    <property type="entry name" value="Ribosomal_L31e"/>
    <property type="match status" value="1"/>
</dbReference>
<evidence type="ECO:0000256" key="6">
    <source>
        <dbReference type="ARBA" id="ARBA00035230"/>
    </source>
</evidence>
<evidence type="ECO:0000256" key="2">
    <source>
        <dbReference type="ARBA" id="ARBA00011133"/>
    </source>
</evidence>
<dbReference type="PANTHER" id="PTHR10956">
    <property type="entry name" value="60S RIBOSOMAL PROTEIN L31"/>
    <property type="match status" value="1"/>
</dbReference>
<dbReference type="GO" id="GO:0002181">
    <property type="term" value="P:cytoplasmic translation"/>
    <property type="evidence" value="ECO:0007669"/>
    <property type="project" value="TreeGrafter"/>
</dbReference>
<protein>
    <recommendedName>
        <fullName evidence="6">Large ribosomal subunit protein eL31</fullName>
    </recommendedName>
    <alternativeName>
        <fullName evidence="7">60S ribosomal protein L31</fullName>
    </alternativeName>
</protein>
<dbReference type="Pfam" id="PF01198">
    <property type="entry name" value="Ribosomal_L31e"/>
    <property type="match status" value="1"/>
</dbReference>
<evidence type="ECO:0000256" key="3">
    <source>
        <dbReference type="ARBA" id="ARBA00022980"/>
    </source>
</evidence>
<organism evidence="8">
    <name type="scientific">Capra hircus</name>
    <name type="common">Goat</name>
    <dbReference type="NCBI Taxonomy" id="9925"/>
    <lineage>
        <taxon>Eukaryota</taxon>
        <taxon>Metazoa</taxon>
        <taxon>Chordata</taxon>
        <taxon>Craniata</taxon>
        <taxon>Vertebrata</taxon>
        <taxon>Euteleostomi</taxon>
        <taxon>Mammalia</taxon>
        <taxon>Eutheria</taxon>
        <taxon>Laurasiatheria</taxon>
        <taxon>Artiodactyla</taxon>
        <taxon>Ruminantia</taxon>
        <taxon>Pecora</taxon>
        <taxon>Bovidae</taxon>
        <taxon>Caprinae</taxon>
        <taxon>Capra</taxon>
    </lineage>
</organism>
<accession>A0A8C2NRA7</accession>
<keyword evidence="3" id="KW-0689">Ribosomal protein</keyword>
<evidence type="ECO:0000256" key="5">
    <source>
        <dbReference type="ARBA" id="ARBA00034092"/>
    </source>
</evidence>
<reference evidence="8" key="2">
    <citation type="submission" date="2025-08" db="UniProtKB">
        <authorList>
            <consortium name="Ensembl"/>
        </authorList>
    </citation>
    <scope>IDENTIFICATION</scope>
</reference>
<dbReference type="Gene3D" id="3.10.440.10">
    <property type="match status" value="1"/>
</dbReference>
<name>A0A8C2NRA7_CAPHI</name>
<dbReference type="AlphaFoldDB" id="A0A8C2NRA7"/>
<comment type="function">
    <text evidence="5">Component of the large ribosomal subunit. The ribosome is a large ribonucleoprotein complex responsible for the synthesis of proteins in the cell.</text>
</comment>
<evidence type="ECO:0000313" key="8">
    <source>
        <dbReference type="Ensembl" id="ENSCHIP00010008662.1"/>
    </source>
</evidence>
<dbReference type="FunFam" id="3.10.440.10:FF:000001">
    <property type="entry name" value="60S ribosomal protein L31"/>
    <property type="match status" value="1"/>
</dbReference>
<evidence type="ECO:0000256" key="1">
    <source>
        <dbReference type="ARBA" id="ARBA00010808"/>
    </source>
</evidence>
<reference evidence="8" key="1">
    <citation type="submission" date="2019-03" db="EMBL/GenBank/DDBJ databases">
        <title>Genome sequencing and reference-guided assembly of Black Bengal Goat (Capra hircus).</title>
        <authorList>
            <person name="Siddiki A.Z."/>
            <person name="Baten A."/>
            <person name="Billah M."/>
            <person name="Alam M.A.U."/>
            <person name="Shawrob K.S.M."/>
            <person name="Saha S."/>
            <person name="Chowdhury M."/>
            <person name="Rahman A.H."/>
            <person name="Stear M."/>
            <person name="Miah G."/>
            <person name="Das G.B."/>
            <person name="Hossain M.M."/>
            <person name="Kumkum M."/>
            <person name="Islam M.S."/>
            <person name="Mollah A.M."/>
            <person name="Ahsan A."/>
            <person name="Tusar F."/>
            <person name="Khan M.K.I."/>
        </authorList>
    </citation>
    <scope>NUCLEOTIDE SEQUENCE [LARGE SCALE GENOMIC DNA]</scope>
</reference>